<gene>
    <name evidence="1" type="ORF">EVOR1521_LOCUS27239</name>
</gene>
<organism evidence="1 2">
    <name type="scientific">Effrenium voratum</name>
    <dbReference type="NCBI Taxonomy" id="2562239"/>
    <lineage>
        <taxon>Eukaryota</taxon>
        <taxon>Sar</taxon>
        <taxon>Alveolata</taxon>
        <taxon>Dinophyceae</taxon>
        <taxon>Suessiales</taxon>
        <taxon>Symbiodiniaceae</taxon>
        <taxon>Effrenium</taxon>
    </lineage>
</organism>
<proteinExistence type="predicted"/>
<name>A0AA36JH31_9DINO</name>
<sequence>MHRLHSVKGRDVGQLFCLEVFCGTAGITAELRAKGMKASLGIDHIRCKGGRAPILRLDLTKETDQHRLLDLLEIPELVFVWIALPLVFHGQRSSICPGWKQQTSCIV</sequence>
<evidence type="ECO:0000313" key="2">
    <source>
        <dbReference type="Proteomes" id="UP001178507"/>
    </source>
</evidence>
<reference evidence="1" key="1">
    <citation type="submission" date="2023-08" db="EMBL/GenBank/DDBJ databases">
        <authorList>
            <person name="Chen Y."/>
            <person name="Shah S."/>
            <person name="Dougan E. K."/>
            <person name="Thang M."/>
            <person name="Chan C."/>
        </authorList>
    </citation>
    <scope>NUCLEOTIDE SEQUENCE</scope>
</reference>
<dbReference type="EMBL" id="CAUJNA010003559">
    <property type="protein sequence ID" value="CAJ1404863.1"/>
    <property type="molecule type" value="Genomic_DNA"/>
</dbReference>
<evidence type="ECO:0000313" key="1">
    <source>
        <dbReference type="EMBL" id="CAJ1404863.1"/>
    </source>
</evidence>
<dbReference type="AlphaFoldDB" id="A0AA36JH31"/>
<accession>A0AA36JH31</accession>
<comment type="caution">
    <text evidence="1">The sequence shown here is derived from an EMBL/GenBank/DDBJ whole genome shotgun (WGS) entry which is preliminary data.</text>
</comment>
<keyword evidence="2" id="KW-1185">Reference proteome</keyword>
<dbReference type="Proteomes" id="UP001178507">
    <property type="component" value="Unassembled WGS sequence"/>
</dbReference>
<protein>
    <submittedName>
        <fullName evidence="1">Uncharacterized protein</fullName>
    </submittedName>
</protein>